<dbReference type="InterPro" id="IPR045584">
    <property type="entry name" value="Pilin-like"/>
</dbReference>
<dbReference type="Pfam" id="PF07963">
    <property type="entry name" value="N_methyl"/>
    <property type="match status" value="1"/>
</dbReference>
<sequence length="140" mass="14604">MKNEKGMTLIELLAVIVIIAIIALIAIPAIGNIINNSKDKAILSDTSQIIAGAKIAIADGACGGDSAINCDEKVLADYIEKADLETGATYLVTKSNSEYTVKYSGLTKLTAKGKYSGLAGNTGITSKDLADYMKNGKTSK</sequence>
<evidence type="ECO:0000313" key="5">
    <source>
        <dbReference type="Proteomes" id="UP000618943"/>
    </source>
</evidence>
<organism evidence="4 5">
    <name type="scientific">Viridibacillus soli</name>
    <dbReference type="NCBI Taxonomy" id="2798301"/>
    <lineage>
        <taxon>Bacteria</taxon>
        <taxon>Bacillati</taxon>
        <taxon>Bacillota</taxon>
        <taxon>Bacilli</taxon>
        <taxon>Bacillales</taxon>
        <taxon>Caryophanaceae</taxon>
        <taxon>Viridibacillus</taxon>
    </lineage>
</organism>
<accession>A0ABS1H313</accession>
<keyword evidence="5" id="KW-1185">Reference proteome</keyword>
<evidence type="ECO:0000256" key="3">
    <source>
        <dbReference type="SAM" id="Phobius"/>
    </source>
</evidence>
<dbReference type="NCBIfam" id="TIGR02532">
    <property type="entry name" value="IV_pilin_GFxxxE"/>
    <property type="match status" value="1"/>
</dbReference>
<comment type="subcellular location">
    <subcellularLocation>
        <location evidence="1">Cell surface</location>
    </subcellularLocation>
</comment>
<keyword evidence="3" id="KW-0472">Membrane</keyword>
<keyword evidence="3" id="KW-0812">Transmembrane</keyword>
<gene>
    <name evidence="4" type="ORF">JFL43_00875</name>
</gene>
<comment type="caution">
    <text evidence="4">The sequence shown here is derived from an EMBL/GenBank/DDBJ whole genome shotgun (WGS) entry which is preliminary data.</text>
</comment>
<dbReference type="EMBL" id="JAEOAH010000001">
    <property type="protein sequence ID" value="MBK3493443.1"/>
    <property type="molecule type" value="Genomic_DNA"/>
</dbReference>
<dbReference type="SUPFAM" id="SSF54523">
    <property type="entry name" value="Pili subunits"/>
    <property type="match status" value="1"/>
</dbReference>
<feature type="transmembrane region" description="Helical" evidence="3">
    <location>
        <begin position="12"/>
        <end position="34"/>
    </location>
</feature>
<dbReference type="PROSITE" id="PS00409">
    <property type="entry name" value="PROKAR_NTER_METHYL"/>
    <property type="match status" value="1"/>
</dbReference>
<dbReference type="InterPro" id="IPR012902">
    <property type="entry name" value="N_methyl_site"/>
</dbReference>
<protein>
    <submittedName>
        <fullName evidence="4">Prepilin-type N-terminal cleavage/methylation domain-containing protein</fullName>
    </submittedName>
</protein>
<evidence type="ECO:0000256" key="2">
    <source>
        <dbReference type="ARBA" id="ARBA00023287"/>
    </source>
</evidence>
<dbReference type="Gene3D" id="3.30.700.10">
    <property type="entry name" value="Glycoprotein, Type 4 Pilin"/>
    <property type="match status" value="1"/>
</dbReference>
<name>A0ABS1H313_9BACL</name>
<keyword evidence="3" id="KW-1133">Transmembrane helix</keyword>
<proteinExistence type="predicted"/>
<dbReference type="Proteomes" id="UP000618943">
    <property type="component" value="Unassembled WGS sequence"/>
</dbReference>
<keyword evidence="2" id="KW-0178">Competence</keyword>
<evidence type="ECO:0000313" key="4">
    <source>
        <dbReference type="EMBL" id="MBK3493443.1"/>
    </source>
</evidence>
<reference evidence="4 5" key="1">
    <citation type="submission" date="2020-12" db="EMBL/GenBank/DDBJ databases">
        <title>YIM B01967 draft genome.</title>
        <authorList>
            <person name="Yan X."/>
        </authorList>
    </citation>
    <scope>NUCLEOTIDE SEQUENCE [LARGE SCALE GENOMIC DNA]</scope>
    <source>
        <strain evidence="4 5">YIM B01967</strain>
    </source>
</reference>
<evidence type="ECO:0000256" key="1">
    <source>
        <dbReference type="ARBA" id="ARBA00004241"/>
    </source>
</evidence>